<keyword evidence="1" id="KW-0472">Membrane</keyword>
<protein>
    <recommendedName>
        <fullName evidence="3">DUF4845 domain-containing protein</fullName>
    </recommendedName>
</protein>
<evidence type="ECO:0008006" key="3">
    <source>
        <dbReference type="Google" id="ProtNLM"/>
    </source>
</evidence>
<keyword evidence="1" id="KW-0812">Transmembrane</keyword>
<feature type="transmembrane region" description="Helical" evidence="1">
    <location>
        <begin position="12"/>
        <end position="37"/>
    </location>
</feature>
<reference evidence="2" key="1">
    <citation type="submission" date="2018-06" db="EMBL/GenBank/DDBJ databases">
        <authorList>
            <person name="Zhirakovskaya E."/>
        </authorList>
    </citation>
    <scope>NUCLEOTIDE SEQUENCE</scope>
</reference>
<dbReference type="AlphaFoldDB" id="A0A3B0ZBZ1"/>
<accession>A0A3B0ZBZ1</accession>
<evidence type="ECO:0000256" key="1">
    <source>
        <dbReference type="SAM" id="Phobius"/>
    </source>
</evidence>
<keyword evidence="1" id="KW-1133">Transmembrane helix</keyword>
<gene>
    <name evidence="2" type="ORF">MNBD_GAMMA13-1305</name>
</gene>
<dbReference type="Pfam" id="PF16137">
    <property type="entry name" value="DUF4845"/>
    <property type="match status" value="1"/>
</dbReference>
<organism evidence="2">
    <name type="scientific">hydrothermal vent metagenome</name>
    <dbReference type="NCBI Taxonomy" id="652676"/>
    <lineage>
        <taxon>unclassified sequences</taxon>
        <taxon>metagenomes</taxon>
        <taxon>ecological metagenomes</taxon>
    </lineage>
</organism>
<dbReference type="EMBL" id="UOFK01000173">
    <property type="protein sequence ID" value="VAW78904.1"/>
    <property type="molecule type" value="Genomic_DNA"/>
</dbReference>
<dbReference type="InterPro" id="IPR032314">
    <property type="entry name" value="DUF4845"/>
</dbReference>
<sequence>MNRWHRQNGMTAIGWLLMLGLIAFFTLITLRLVPLYLEFAKVTSTLDSLQNEPGITRKTRPEIVSMVRKRFDVDDVSTVSAKEIKIKKDKGVMTISIDYERREHLISNIDIVATFDKKIEVVAN</sequence>
<evidence type="ECO:0000313" key="2">
    <source>
        <dbReference type="EMBL" id="VAW78904.1"/>
    </source>
</evidence>
<name>A0A3B0ZBZ1_9ZZZZ</name>
<proteinExistence type="predicted"/>